<proteinExistence type="predicted"/>
<dbReference type="EMBL" id="CM010719">
    <property type="protein sequence ID" value="RZC59927.1"/>
    <property type="molecule type" value="Genomic_DNA"/>
</dbReference>
<sequence>MADQSMVSSIKPAGPSEKVRNWLDLPVGVMHRIFLKVGAIDIIFSAQAVCTEWRNISKEPLLFHYIDMRLSTTTLFKKYAFSRRNKICKPDLVETAKIAVDRSCGQMVEFTMGDFGTDELLAYIADRSDSLKLLRLVSCNKVSARGLTNISNKVPMLEKLEIVHCYFLAQTLEAIVESFPRMKSFMLVSHFDDIIDDDFDAEVISKNMPELRHLCLRGNQLTSLGLYSIILSCPHLKSLNLRD</sequence>
<dbReference type="PANTHER" id="PTHR38926">
    <property type="entry name" value="F-BOX DOMAIN CONTAINING PROTEIN, EXPRESSED"/>
    <property type="match status" value="1"/>
</dbReference>
<dbReference type="Pfam" id="PF00646">
    <property type="entry name" value="F-box"/>
    <property type="match status" value="1"/>
</dbReference>
<dbReference type="PANTHER" id="PTHR38926:SF2">
    <property type="entry name" value="F-BOX_LRR-REPEAT PROTEIN 21-RELATED"/>
    <property type="match status" value="1"/>
</dbReference>
<dbReference type="Gene3D" id="3.80.10.10">
    <property type="entry name" value="Ribonuclease Inhibitor"/>
    <property type="match status" value="2"/>
</dbReference>
<dbReference type="Proteomes" id="UP000316621">
    <property type="component" value="Chromosome 5"/>
</dbReference>
<dbReference type="InterPro" id="IPR036047">
    <property type="entry name" value="F-box-like_dom_sf"/>
</dbReference>
<dbReference type="OrthoDB" id="2095648at2759"/>
<dbReference type="AlphaFoldDB" id="A0A4Y7JGP5"/>
<keyword evidence="3" id="KW-1185">Reference proteome</keyword>
<feature type="domain" description="F-box" evidence="1">
    <location>
        <begin position="19"/>
        <end position="66"/>
    </location>
</feature>
<dbReference type="PROSITE" id="PS50181">
    <property type="entry name" value="FBOX"/>
    <property type="match status" value="1"/>
</dbReference>
<evidence type="ECO:0000313" key="2">
    <source>
        <dbReference type="EMBL" id="RZC59927.1"/>
    </source>
</evidence>
<dbReference type="InterPro" id="IPR001810">
    <property type="entry name" value="F-box_dom"/>
</dbReference>
<dbReference type="Gramene" id="RZC59927">
    <property type="protein sequence ID" value="RZC59927"/>
    <property type="gene ID" value="C5167_021685"/>
</dbReference>
<protein>
    <recommendedName>
        <fullName evidence="1">F-box domain-containing protein</fullName>
    </recommendedName>
</protein>
<dbReference type="OMA" id="TEWRNIS"/>
<accession>A0A4Y7JGP5</accession>
<dbReference type="Gene3D" id="1.20.1280.50">
    <property type="match status" value="1"/>
</dbReference>
<dbReference type="SUPFAM" id="SSF81383">
    <property type="entry name" value="F-box domain"/>
    <property type="match status" value="1"/>
</dbReference>
<organism evidence="2 3">
    <name type="scientific">Papaver somniferum</name>
    <name type="common">Opium poppy</name>
    <dbReference type="NCBI Taxonomy" id="3469"/>
    <lineage>
        <taxon>Eukaryota</taxon>
        <taxon>Viridiplantae</taxon>
        <taxon>Streptophyta</taxon>
        <taxon>Embryophyta</taxon>
        <taxon>Tracheophyta</taxon>
        <taxon>Spermatophyta</taxon>
        <taxon>Magnoliopsida</taxon>
        <taxon>Ranunculales</taxon>
        <taxon>Papaveraceae</taxon>
        <taxon>Papaveroideae</taxon>
        <taxon>Papaver</taxon>
    </lineage>
</organism>
<gene>
    <name evidence="2" type="ORF">C5167_021685</name>
</gene>
<evidence type="ECO:0000313" key="3">
    <source>
        <dbReference type="Proteomes" id="UP000316621"/>
    </source>
</evidence>
<name>A0A4Y7JGP5_PAPSO</name>
<dbReference type="SUPFAM" id="SSF52047">
    <property type="entry name" value="RNI-like"/>
    <property type="match status" value="1"/>
</dbReference>
<dbReference type="CDD" id="cd22164">
    <property type="entry name" value="F-box_AtSKIP19-like"/>
    <property type="match status" value="1"/>
</dbReference>
<reference evidence="2 3" key="1">
    <citation type="journal article" date="2018" name="Science">
        <title>The opium poppy genome and morphinan production.</title>
        <authorList>
            <person name="Guo L."/>
            <person name="Winzer T."/>
            <person name="Yang X."/>
            <person name="Li Y."/>
            <person name="Ning Z."/>
            <person name="He Z."/>
            <person name="Teodor R."/>
            <person name="Lu Y."/>
            <person name="Bowser T.A."/>
            <person name="Graham I.A."/>
            <person name="Ye K."/>
        </authorList>
    </citation>
    <scope>NUCLEOTIDE SEQUENCE [LARGE SCALE GENOMIC DNA]</scope>
    <source>
        <strain evidence="3">cv. HN1</strain>
        <tissue evidence="2">Leaves</tissue>
    </source>
</reference>
<dbReference type="InterPro" id="IPR032675">
    <property type="entry name" value="LRR_dom_sf"/>
</dbReference>
<dbReference type="STRING" id="3469.A0A4Y7JGP5"/>
<evidence type="ECO:0000259" key="1">
    <source>
        <dbReference type="PROSITE" id="PS50181"/>
    </source>
</evidence>